<evidence type="ECO:0000313" key="2">
    <source>
        <dbReference type="EMBL" id="KAK6348496.1"/>
    </source>
</evidence>
<organism evidence="2 3">
    <name type="scientific">Orbilia javanica</name>
    <dbReference type="NCBI Taxonomy" id="47235"/>
    <lineage>
        <taxon>Eukaryota</taxon>
        <taxon>Fungi</taxon>
        <taxon>Dikarya</taxon>
        <taxon>Ascomycota</taxon>
        <taxon>Pezizomycotina</taxon>
        <taxon>Orbiliomycetes</taxon>
        <taxon>Orbiliales</taxon>
        <taxon>Orbiliaceae</taxon>
        <taxon>Orbilia</taxon>
    </lineage>
</organism>
<evidence type="ECO:0000313" key="3">
    <source>
        <dbReference type="Proteomes" id="UP001313282"/>
    </source>
</evidence>
<keyword evidence="3" id="KW-1185">Reference proteome</keyword>
<name>A0AAN8N391_9PEZI</name>
<evidence type="ECO:0000256" key="1">
    <source>
        <dbReference type="SAM" id="Coils"/>
    </source>
</evidence>
<comment type="caution">
    <text evidence="2">The sequence shown here is derived from an EMBL/GenBank/DDBJ whole genome shotgun (WGS) entry which is preliminary data.</text>
</comment>
<evidence type="ECO:0008006" key="4">
    <source>
        <dbReference type="Google" id="ProtNLM"/>
    </source>
</evidence>
<feature type="coiled-coil region" evidence="1">
    <location>
        <begin position="34"/>
        <end position="61"/>
    </location>
</feature>
<proteinExistence type="predicted"/>
<gene>
    <name evidence="2" type="ORF">TWF718_006286</name>
</gene>
<dbReference type="AlphaFoldDB" id="A0AAN8N391"/>
<keyword evidence="1" id="KW-0175">Coiled coil</keyword>
<protein>
    <recommendedName>
        <fullName evidence="4">Fungal N-terminal domain-containing protein</fullName>
    </recommendedName>
</protein>
<accession>A0AAN8N391</accession>
<reference evidence="2 3" key="1">
    <citation type="submission" date="2019-10" db="EMBL/GenBank/DDBJ databases">
        <authorList>
            <person name="Palmer J.M."/>
        </authorList>
    </citation>
    <scope>NUCLEOTIDE SEQUENCE [LARGE SCALE GENOMIC DNA]</scope>
    <source>
        <strain evidence="2 3">TWF718</strain>
    </source>
</reference>
<dbReference type="Proteomes" id="UP001313282">
    <property type="component" value="Unassembled WGS sequence"/>
</dbReference>
<dbReference type="EMBL" id="JAVHNR010000003">
    <property type="protein sequence ID" value="KAK6348496.1"/>
    <property type="molecule type" value="Genomic_DNA"/>
</dbReference>
<sequence>MDHISSGVGSGLLLPVGVPIGLAITRISSLLKKFGSASSTLDDLNKDLKEIERQVQSLNEFLKLAEFAPERHHQCERLIHGLYLEANKLTNLLDCMEMKLAHKSFFSRSKHRLSLVDSNFEGVRRQIDRINGTITTIRQEMILATIVDFRNENRVQNQQVREDIQRVNRNLTGNDAKQIRKIYGAVAMELMYLSNFVDYSALGLNTGPAKEPAIPARVPQVRSQSAVSRLQIDFNILGPTDLGEVTEAFSKILGGSTFDKPGFRRRSQARELAA</sequence>